<dbReference type="EMBL" id="CP097332">
    <property type="protein sequence ID" value="UQX90088.1"/>
    <property type="molecule type" value="Genomic_DNA"/>
</dbReference>
<organism evidence="1 2">
    <name type="scientific">Jatrophihabitans telluris</name>
    <dbReference type="NCBI Taxonomy" id="2038343"/>
    <lineage>
        <taxon>Bacteria</taxon>
        <taxon>Bacillati</taxon>
        <taxon>Actinomycetota</taxon>
        <taxon>Actinomycetes</taxon>
        <taxon>Jatrophihabitantales</taxon>
        <taxon>Jatrophihabitantaceae</taxon>
        <taxon>Jatrophihabitans</taxon>
    </lineage>
</organism>
<name>A0ABY4R434_9ACTN</name>
<reference evidence="1" key="2">
    <citation type="submission" date="2022-05" db="EMBL/GenBank/DDBJ databases">
        <authorList>
            <person name="Kim J.-S."/>
            <person name="Lee K."/>
            <person name="Suh M."/>
            <person name="Eom M."/>
            <person name="Kim J.-S."/>
            <person name="Kim D.-S."/>
            <person name="Ko S.-H."/>
            <person name="Shin Y."/>
            <person name="Lee J.-S."/>
        </authorList>
    </citation>
    <scope>NUCLEOTIDE SEQUENCE</scope>
    <source>
        <strain evidence="1">N237</strain>
    </source>
</reference>
<accession>A0ABY4R434</accession>
<gene>
    <name evidence="1" type="ORF">M6D93_08820</name>
</gene>
<evidence type="ECO:0000313" key="1">
    <source>
        <dbReference type="EMBL" id="UQX90088.1"/>
    </source>
</evidence>
<dbReference type="Proteomes" id="UP001056336">
    <property type="component" value="Chromosome"/>
</dbReference>
<keyword evidence="2" id="KW-1185">Reference proteome</keyword>
<proteinExistence type="predicted"/>
<protein>
    <submittedName>
        <fullName evidence="1">Uncharacterized protein</fullName>
    </submittedName>
</protein>
<reference evidence="1" key="1">
    <citation type="journal article" date="2018" name="Int. J. Syst. Evol. Microbiol.">
        <title>Jatrophihabitans telluris sp. nov., isolated from sediment soil of lava forest wetlands and the emended description of the genus Jatrophihabitans.</title>
        <authorList>
            <person name="Lee K.C."/>
            <person name="Suh M.K."/>
            <person name="Eom M.K."/>
            <person name="Kim K.K."/>
            <person name="Kim J.S."/>
            <person name="Kim D.S."/>
            <person name="Ko S.H."/>
            <person name="Shin Y.K."/>
            <person name="Lee J.S."/>
        </authorList>
    </citation>
    <scope>NUCLEOTIDE SEQUENCE</scope>
    <source>
        <strain evidence="1">N237</strain>
    </source>
</reference>
<dbReference type="RefSeq" id="WP_249773984.1">
    <property type="nucleotide sequence ID" value="NZ_CP097332.1"/>
</dbReference>
<evidence type="ECO:0000313" key="2">
    <source>
        <dbReference type="Proteomes" id="UP001056336"/>
    </source>
</evidence>
<sequence>MREIRPRPAEAIPDPLPPRQIEIGDGQVLTVRSLGEEIGVEVRTVGASPHTLAHARFPDHFGDSEVSVHPHPLRGQAVIWVSAGQDGTQSWLAHIAEPVQVGVEVQVEGQVEVEVEVEVQVEVQVEVEVQVQVRALAAEDCGPARFGPDGRWFLACDDLVLRRISWPAQEELGVLAWPQNTRDEPGPDVHVLPGGYACWPSENGRLHIIDLRRMSIVEEVVLAGHPVRTVGEIFPRLAGDDTPCSDIEATALARDADTAKLLLHHRGGPVSAVPLRELSPEPERPF</sequence>